<dbReference type="Gene3D" id="3.10.450.50">
    <property type="match status" value="1"/>
</dbReference>
<dbReference type="InterPro" id="IPR037401">
    <property type="entry name" value="SnoaL-like"/>
</dbReference>
<feature type="domain" description="SnoaL-like" evidence="1">
    <location>
        <begin position="21"/>
        <end position="149"/>
    </location>
</feature>
<organism evidence="2 3">
    <name type="scientific">Miniimonas arenae</name>
    <dbReference type="NCBI Taxonomy" id="676201"/>
    <lineage>
        <taxon>Bacteria</taxon>
        <taxon>Bacillati</taxon>
        <taxon>Actinomycetota</taxon>
        <taxon>Actinomycetes</taxon>
        <taxon>Micrococcales</taxon>
        <taxon>Beutenbergiaceae</taxon>
        <taxon>Miniimonas</taxon>
    </lineage>
</organism>
<sequence>MSDHPAPDHVIRADTASDAVVQLARAYSERAGALDVDAFLTLYDPDVVVFDLAMSASGVGLDSWRRGVESWFGMLEPGQRNIAEITDVTVLGDGPVVAAHARARYAVEGGEAGDGEDAFAMINRLTWVVRQGDDGVWRIVHEHTSAPIELETGKAIFG</sequence>
<comment type="caution">
    <text evidence="2">The sequence shown here is derived from an EMBL/GenBank/DDBJ whole genome shotgun (WGS) entry which is preliminary data.</text>
</comment>
<dbReference type="RefSeq" id="WP_108718801.1">
    <property type="nucleotide sequence ID" value="NZ_DAMDJA010000127.1"/>
</dbReference>
<evidence type="ECO:0000313" key="3">
    <source>
        <dbReference type="Proteomes" id="UP000313849"/>
    </source>
</evidence>
<dbReference type="OrthoDB" id="9812295at2"/>
<dbReference type="InterPro" id="IPR032710">
    <property type="entry name" value="NTF2-like_dom_sf"/>
</dbReference>
<dbReference type="EMBL" id="VENP01000049">
    <property type="protein sequence ID" value="TNU73374.1"/>
    <property type="molecule type" value="Genomic_DNA"/>
</dbReference>
<keyword evidence="3" id="KW-1185">Reference proteome</keyword>
<evidence type="ECO:0000259" key="1">
    <source>
        <dbReference type="Pfam" id="PF13474"/>
    </source>
</evidence>
<evidence type="ECO:0000313" key="2">
    <source>
        <dbReference type="EMBL" id="TNU73374.1"/>
    </source>
</evidence>
<accession>A0A5C5BA37</accession>
<dbReference type="Proteomes" id="UP000313849">
    <property type="component" value="Unassembled WGS sequence"/>
</dbReference>
<dbReference type="Pfam" id="PF13474">
    <property type="entry name" value="SnoaL_3"/>
    <property type="match status" value="1"/>
</dbReference>
<name>A0A5C5BA37_9MICO</name>
<protein>
    <submittedName>
        <fullName evidence="2">DUF4440 domain-containing protein</fullName>
    </submittedName>
</protein>
<gene>
    <name evidence="2" type="ORF">FH969_11740</name>
</gene>
<reference evidence="2 3" key="1">
    <citation type="submission" date="2019-06" db="EMBL/GenBank/DDBJ databases">
        <title>Draft genome sequence of Miniimonas arenae KCTC 19750T isolated from sea sand.</title>
        <authorList>
            <person name="Park S.-J."/>
        </authorList>
    </citation>
    <scope>NUCLEOTIDE SEQUENCE [LARGE SCALE GENOMIC DNA]</scope>
    <source>
        <strain evidence="2 3">KCTC 19750</strain>
    </source>
</reference>
<dbReference type="SUPFAM" id="SSF54427">
    <property type="entry name" value="NTF2-like"/>
    <property type="match status" value="1"/>
</dbReference>
<dbReference type="AlphaFoldDB" id="A0A5C5BA37"/>
<proteinExistence type="predicted"/>